<gene>
    <name evidence="1" type="ORF">B296_00042002</name>
</gene>
<comment type="caution">
    <text evidence="1">The sequence shown here is derived from an EMBL/GenBank/DDBJ whole genome shotgun (WGS) entry which is preliminary data.</text>
</comment>
<name>A0A426X3E7_ENSVE</name>
<evidence type="ECO:0000313" key="2">
    <source>
        <dbReference type="Proteomes" id="UP000287651"/>
    </source>
</evidence>
<sequence>MGVELVYLIPLHHKRCTLNSEYSTRILKQRRNELDVVLTVALQGQVKLRRQVKKQSVKVSLWSIFLDQPAAFVCLCEFSEVKSLAGKEALIFESGDTLRTAKAESHFM</sequence>
<reference evidence="1 2" key="1">
    <citation type="journal article" date="2014" name="Agronomy (Basel)">
        <title>A Draft Genome Sequence for Ensete ventricosum, the Drought-Tolerant Tree Against Hunger.</title>
        <authorList>
            <person name="Harrison J."/>
            <person name="Moore K.A."/>
            <person name="Paszkiewicz K."/>
            <person name="Jones T."/>
            <person name="Grant M."/>
            <person name="Ambacheew D."/>
            <person name="Muzemil S."/>
            <person name="Studholme D.J."/>
        </authorList>
    </citation>
    <scope>NUCLEOTIDE SEQUENCE [LARGE SCALE GENOMIC DNA]</scope>
</reference>
<organism evidence="1 2">
    <name type="scientific">Ensete ventricosum</name>
    <name type="common">Abyssinian banana</name>
    <name type="synonym">Musa ensete</name>
    <dbReference type="NCBI Taxonomy" id="4639"/>
    <lineage>
        <taxon>Eukaryota</taxon>
        <taxon>Viridiplantae</taxon>
        <taxon>Streptophyta</taxon>
        <taxon>Embryophyta</taxon>
        <taxon>Tracheophyta</taxon>
        <taxon>Spermatophyta</taxon>
        <taxon>Magnoliopsida</taxon>
        <taxon>Liliopsida</taxon>
        <taxon>Zingiberales</taxon>
        <taxon>Musaceae</taxon>
        <taxon>Ensete</taxon>
    </lineage>
</organism>
<dbReference type="AlphaFoldDB" id="A0A426X3E7"/>
<protein>
    <submittedName>
        <fullName evidence="1">Uncharacterized protein</fullName>
    </submittedName>
</protein>
<dbReference type="EMBL" id="AMZH03027792">
    <property type="protein sequence ID" value="RRT33989.1"/>
    <property type="molecule type" value="Genomic_DNA"/>
</dbReference>
<accession>A0A426X3E7</accession>
<proteinExistence type="predicted"/>
<dbReference type="Proteomes" id="UP000287651">
    <property type="component" value="Unassembled WGS sequence"/>
</dbReference>
<evidence type="ECO:0000313" key="1">
    <source>
        <dbReference type="EMBL" id="RRT33989.1"/>
    </source>
</evidence>